<name>A0AA46U7N0_BACT4</name>
<dbReference type="InterPro" id="IPR003497">
    <property type="entry name" value="BRO_N_domain"/>
</dbReference>
<evidence type="ECO:0000259" key="1">
    <source>
        <dbReference type="PROSITE" id="PS51750"/>
    </source>
</evidence>
<dbReference type="PANTHER" id="PTHR36180">
    <property type="entry name" value="DNA-BINDING PROTEIN-RELATED-RELATED"/>
    <property type="match status" value="1"/>
</dbReference>
<gene>
    <name evidence="2" type="ORF">KQP59_14780</name>
</gene>
<evidence type="ECO:0000313" key="2">
    <source>
        <dbReference type="EMBL" id="UYU69553.1"/>
    </source>
</evidence>
<proteinExistence type="predicted"/>
<dbReference type="EMBL" id="CP083681">
    <property type="protein sequence ID" value="UYU69553.1"/>
    <property type="molecule type" value="Genomic_DNA"/>
</dbReference>
<sequence length="257" mass="28943">MNKISIFEHPEFGRIRTLDIDGKIWFCASDVASALGYANPRDAVARHCKPMGVAIYDTPTRSAVQKIKYINEGNVYRLIAGSKLPAAEKFESWIFDELVPGTLKNGGYILRKSGETDNELLARAVLLAQGKIKARDEHIGKLQQANNLAFLKLKLQAPKVAYYDKVLQSQSTYTATQIAKELGMSASALNRRLKWAGIQFRQSGQWLLKAPYQNQGYTATRTHQWENRNGDTGTAMLTVWTEKGRLFIHYLFEACLL</sequence>
<dbReference type="AlphaFoldDB" id="A0AA46U7N0"/>
<dbReference type="GO" id="GO:0003677">
    <property type="term" value="F:DNA binding"/>
    <property type="evidence" value="ECO:0007669"/>
    <property type="project" value="InterPro"/>
</dbReference>
<dbReference type="SMART" id="SM01040">
    <property type="entry name" value="Bro-N"/>
    <property type="match status" value="1"/>
</dbReference>
<protein>
    <submittedName>
        <fullName evidence="2">Phage antirepressor KilAC domain-containing protein</fullName>
    </submittedName>
</protein>
<reference evidence="2" key="1">
    <citation type="submission" date="2021-06" db="EMBL/GenBank/DDBJ databases">
        <title>Interrogation of the integrated mobile genetic elements in gut-associated Bacteroides with a consensus prediction approach.</title>
        <authorList>
            <person name="Campbell D.E."/>
            <person name="Leigh J.R."/>
            <person name="Kim T."/>
            <person name="England W."/>
            <person name="Whitaker R.J."/>
            <person name="Degnan P.H."/>
        </authorList>
    </citation>
    <scope>NUCLEOTIDE SEQUENCE</scope>
    <source>
        <strain evidence="2">VPI-BTDOT2</strain>
    </source>
</reference>
<dbReference type="InterPro" id="IPR005039">
    <property type="entry name" value="Ant_C"/>
</dbReference>
<organism evidence="2 3">
    <name type="scientific">Bacteroides thetaiotaomicron</name>
    <dbReference type="NCBI Taxonomy" id="818"/>
    <lineage>
        <taxon>Bacteria</taxon>
        <taxon>Pseudomonadati</taxon>
        <taxon>Bacteroidota</taxon>
        <taxon>Bacteroidia</taxon>
        <taxon>Bacteroidales</taxon>
        <taxon>Bacteroidaceae</taxon>
        <taxon>Bacteroides</taxon>
    </lineage>
</organism>
<feature type="domain" description="Bro-N" evidence="1">
    <location>
        <begin position="1"/>
        <end position="106"/>
    </location>
</feature>
<dbReference type="Proteomes" id="UP001156216">
    <property type="component" value="Chromosome"/>
</dbReference>
<accession>A0AA46U7N0</accession>
<dbReference type="PROSITE" id="PS51750">
    <property type="entry name" value="BRO_N"/>
    <property type="match status" value="1"/>
</dbReference>
<dbReference type="PANTHER" id="PTHR36180:SF2">
    <property type="entry name" value="BRO FAMILY PROTEIN"/>
    <property type="match status" value="1"/>
</dbReference>
<evidence type="ECO:0000313" key="3">
    <source>
        <dbReference type="Proteomes" id="UP001156216"/>
    </source>
</evidence>
<dbReference type="Pfam" id="PF03374">
    <property type="entry name" value="ANT"/>
    <property type="match status" value="1"/>
</dbReference>
<dbReference type="RefSeq" id="WP_225651430.1">
    <property type="nucleotide sequence ID" value="NZ_CP083681.1"/>
</dbReference>
<dbReference type="Pfam" id="PF02498">
    <property type="entry name" value="Bro-N"/>
    <property type="match status" value="1"/>
</dbReference>